<proteinExistence type="predicted"/>
<evidence type="ECO:0000256" key="2">
    <source>
        <dbReference type="SAM" id="Phobius"/>
    </source>
</evidence>
<accession>A0ABR3X9U5</accession>
<name>A0ABR3X9U5_9PEZI</name>
<keyword evidence="2" id="KW-0812">Transmembrane</keyword>
<evidence type="ECO:0000256" key="1">
    <source>
        <dbReference type="SAM" id="MobiDB-lite"/>
    </source>
</evidence>
<feature type="transmembrane region" description="Helical" evidence="2">
    <location>
        <begin position="359"/>
        <end position="384"/>
    </location>
</feature>
<feature type="transmembrane region" description="Helical" evidence="2">
    <location>
        <begin position="211"/>
        <end position="234"/>
    </location>
</feature>
<feature type="transmembrane region" description="Helical" evidence="2">
    <location>
        <begin position="140"/>
        <end position="159"/>
    </location>
</feature>
<feature type="transmembrane region" description="Helical" evidence="2">
    <location>
        <begin position="438"/>
        <end position="462"/>
    </location>
</feature>
<organism evidence="3 4">
    <name type="scientific">Phialemonium thermophilum</name>
    <dbReference type="NCBI Taxonomy" id="223376"/>
    <lineage>
        <taxon>Eukaryota</taxon>
        <taxon>Fungi</taxon>
        <taxon>Dikarya</taxon>
        <taxon>Ascomycota</taxon>
        <taxon>Pezizomycotina</taxon>
        <taxon>Sordariomycetes</taxon>
        <taxon>Sordariomycetidae</taxon>
        <taxon>Cephalothecales</taxon>
        <taxon>Cephalothecaceae</taxon>
        <taxon>Phialemonium</taxon>
    </lineage>
</organism>
<sequence>MSDGTHFPDLPLWSQMDFSANCSLWGNWLAAFLLPNPWRPSEMLGGSYPLGISLFAQSSPADFFDSSNMTSTELFGIISAWYSWNIFNHWVGSDTDGFWNWTSEFATNVIEAPIASCPEEYCKAVAYTGNADLTGIGVHVSYYVEAILATMYLVAFTIWHVKRHVQAKRNDGSAAAEALLAEEREAAVASGGKPPKLSLGQRILDSFRGSLDAFLTASMLISIVMLFAAIYTSIDRRKARSVSAAQQALPYFGSAVYDIILSLLAASFSVFPVMLIYALMGRRGGKARHNGAGNDQHRVWLRRVVLVVMWCLAAAEVYLGPRGELDYKERHDAHQEANYDFCNHRGGTRYWQAMKAAQVLVIGVPLLWLVLTAFVVTGFGIPGVADLPWVRRWRSVWRLGVAWLNMLLMWGLLAYFTVLRHRIIKTADGLDNEDRWTFGQILALATWVPVVVEFLYIFIWGIEESLGTHMPSGFVVMRSDSDMHLFSAATLGVDPLFKPDNQSPPVGSSESSGGSAGYAGGHKSAAATSSAVEMNPLQSPPPPPGYSGGSYGLHATTPSASPQVYVAGSAPPPPQAVADINLGATGWQAQPAWQHWNSTGW</sequence>
<keyword evidence="2" id="KW-1133">Transmembrane helix</keyword>
<evidence type="ECO:0000313" key="3">
    <source>
        <dbReference type="EMBL" id="KAL1872442.1"/>
    </source>
</evidence>
<dbReference type="Proteomes" id="UP001586593">
    <property type="component" value="Unassembled WGS sequence"/>
</dbReference>
<reference evidence="3 4" key="1">
    <citation type="journal article" date="2024" name="Commun. Biol.">
        <title>Comparative genomic analysis of thermophilic fungi reveals convergent evolutionary adaptations and gene losses.</title>
        <authorList>
            <person name="Steindorff A.S."/>
            <person name="Aguilar-Pontes M.V."/>
            <person name="Robinson A.J."/>
            <person name="Andreopoulos B."/>
            <person name="LaButti K."/>
            <person name="Kuo A."/>
            <person name="Mondo S."/>
            <person name="Riley R."/>
            <person name="Otillar R."/>
            <person name="Haridas S."/>
            <person name="Lipzen A."/>
            <person name="Grimwood J."/>
            <person name="Schmutz J."/>
            <person name="Clum A."/>
            <person name="Reid I.D."/>
            <person name="Moisan M.C."/>
            <person name="Butler G."/>
            <person name="Nguyen T.T.M."/>
            <person name="Dewar K."/>
            <person name="Conant G."/>
            <person name="Drula E."/>
            <person name="Henrissat B."/>
            <person name="Hansel C."/>
            <person name="Singer S."/>
            <person name="Hutchinson M.I."/>
            <person name="de Vries R.P."/>
            <person name="Natvig D.O."/>
            <person name="Powell A.J."/>
            <person name="Tsang A."/>
            <person name="Grigoriev I.V."/>
        </authorList>
    </citation>
    <scope>NUCLEOTIDE SEQUENCE [LARGE SCALE GENOMIC DNA]</scope>
    <source>
        <strain evidence="3 4">ATCC 24622</strain>
    </source>
</reference>
<feature type="transmembrane region" description="Helical" evidence="2">
    <location>
        <begin position="396"/>
        <end position="418"/>
    </location>
</feature>
<dbReference type="EMBL" id="JAZHXJ010000138">
    <property type="protein sequence ID" value="KAL1872442.1"/>
    <property type="molecule type" value="Genomic_DNA"/>
</dbReference>
<comment type="caution">
    <text evidence="3">The sequence shown here is derived from an EMBL/GenBank/DDBJ whole genome shotgun (WGS) entry which is preliminary data.</text>
</comment>
<feature type="transmembrane region" description="Helical" evidence="2">
    <location>
        <begin position="254"/>
        <end position="279"/>
    </location>
</feature>
<feature type="region of interest" description="Disordered" evidence="1">
    <location>
        <begin position="499"/>
        <end position="553"/>
    </location>
</feature>
<keyword evidence="2" id="KW-0472">Membrane</keyword>
<gene>
    <name evidence="3" type="ORF">VTK73DRAFT_1520</name>
</gene>
<keyword evidence="4" id="KW-1185">Reference proteome</keyword>
<protein>
    <submittedName>
        <fullName evidence="3">Uncharacterized protein</fullName>
    </submittedName>
</protein>
<evidence type="ECO:0000313" key="4">
    <source>
        <dbReference type="Proteomes" id="UP001586593"/>
    </source>
</evidence>